<dbReference type="CDD" id="cd00839">
    <property type="entry name" value="MPP_PAPs"/>
    <property type="match status" value="1"/>
</dbReference>
<evidence type="ECO:0000256" key="1">
    <source>
        <dbReference type="ARBA" id="ARBA00022729"/>
    </source>
</evidence>
<name>A0ABD3UZQ2_SINWO</name>
<proteinExistence type="inferred from homology"/>
<evidence type="ECO:0000256" key="4">
    <source>
        <dbReference type="SAM" id="Phobius"/>
    </source>
</evidence>
<accession>A0ABD3UZQ2</accession>
<keyword evidence="4" id="KW-0812">Transmembrane</keyword>
<evidence type="ECO:0000259" key="5">
    <source>
        <dbReference type="Pfam" id="PF00149"/>
    </source>
</evidence>
<dbReference type="AlphaFoldDB" id="A0ABD3UZQ2"/>
<feature type="domain" description="Calcineurin-like phosphoesterase" evidence="5">
    <location>
        <begin position="160"/>
        <end position="355"/>
    </location>
</feature>
<keyword evidence="9" id="KW-1185">Reference proteome</keyword>
<keyword evidence="4" id="KW-1133">Transmembrane helix</keyword>
<evidence type="ECO:0000313" key="8">
    <source>
        <dbReference type="EMBL" id="KAL3853813.1"/>
    </source>
</evidence>
<evidence type="ECO:0000256" key="2">
    <source>
        <dbReference type="ARBA" id="ARBA00023180"/>
    </source>
</evidence>
<dbReference type="InterPro" id="IPR025733">
    <property type="entry name" value="PAPs_C"/>
</dbReference>
<feature type="domain" description="Purple acid phosphatase N-terminal" evidence="7">
    <location>
        <begin position="56"/>
        <end position="148"/>
    </location>
</feature>
<evidence type="ECO:0000259" key="7">
    <source>
        <dbReference type="Pfam" id="PF16656"/>
    </source>
</evidence>
<feature type="transmembrane region" description="Helical" evidence="4">
    <location>
        <begin position="498"/>
        <end position="514"/>
    </location>
</feature>
<keyword evidence="4" id="KW-0472">Membrane</keyword>
<keyword evidence="3" id="KW-0378">Hydrolase</keyword>
<dbReference type="Gene3D" id="2.60.40.380">
    <property type="entry name" value="Purple acid phosphatase-like, N-terminal"/>
    <property type="match status" value="1"/>
</dbReference>
<dbReference type="Pfam" id="PF16656">
    <property type="entry name" value="Pur_ac_phosph_N"/>
    <property type="match status" value="1"/>
</dbReference>
<dbReference type="EC" id="3.1.3.2" evidence="3"/>
<keyword evidence="2" id="KW-0325">Glycoprotein</keyword>
<evidence type="ECO:0000313" key="9">
    <source>
        <dbReference type="Proteomes" id="UP001634394"/>
    </source>
</evidence>
<feature type="domain" description="Purple acid phosphatase C-terminal" evidence="6">
    <location>
        <begin position="376"/>
        <end position="439"/>
    </location>
</feature>
<sequence length="544" mass="63421">MTVSPATSIQSEMHGSRRLCLFRLLVLMLFKSVLCKEVEMQVITNDPQPRTDLLRPEQIHLSFGNKANDIVIVWATKANDISIVEYHTENKPKITQERGETIRLMKDNEDGAQYLHRVEIRDLAPGIKYFYNVRGETDDTLSDQYSFTMPTVQAGSTQTFMVYGDMGTLTKNVKFLVQESLNEKYQAVFHIGDIAYDLNRARGQVGDKFLNLIQNMAARTPYMTCPGDHERFSNFVHYRYRFSMPTLPWPMPEDRLWYSLDIGPIHFVIYNTEVFFYSDDFESQLKWLQNDLAAANARRSAQPWIIAMGHRPMYCSVSDLKEDCTRERSLVRKHLEDLFYTQGVDLIISGHQHYYERTWPTYKSHALSYNYKEPAGPVHLTLGSLGATYLQEYSTKVRGHWSAFIVDDGDKELFGRLKIYNATHLYWEVLDSVDNRLVDKIWIIQSFHRPFNLTRVFIPNPLGHNGEQWIQETDNVGSFDLDWFFGGSHYGDDYETRLTVLFFVFIFLIIFLVFRKKILNVVRLCCFKEEPCKKLNLPQVNGKV</sequence>
<dbReference type="SUPFAM" id="SSF56300">
    <property type="entry name" value="Metallo-dependent phosphatases"/>
    <property type="match status" value="1"/>
</dbReference>
<dbReference type="InterPro" id="IPR015914">
    <property type="entry name" value="PAPs_N"/>
</dbReference>
<evidence type="ECO:0000256" key="3">
    <source>
        <dbReference type="RuleBase" id="RU361203"/>
    </source>
</evidence>
<comment type="caution">
    <text evidence="8">The sequence shown here is derived from an EMBL/GenBank/DDBJ whole genome shotgun (WGS) entry which is preliminary data.</text>
</comment>
<dbReference type="EMBL" id="JBJQND010000015">
    <property type="protein sequence ID" value="KAL3853813.1"/>
    <property type="molecule type" value="Genomic_DNA"/>
</dbReference>
<gene>
    <name evidence="8" type="ORF">ACJMK2_017322</name>
</gene>
<organism evidence="8 9">
    <name type="scientific">Sinanodonta woodiana</name>
    <name type="common">Chinese pond mussel</name>
    <name type="synonym">Anodonta woodiana</name>
    <dbReference type="NCBI Taxonomy" id="1069815"/>
    <lineage>
        <taxon>Eukaryota</taxon>
        <taxon>Metazoa</taxon>
        <taxon>Spiralia</taxon>
        <taxon>Lophotrochozoa</taxon>
        <taxon>Mollusca</taxon>
        <taxon>Bivalvia</taxon>
        <taxon>Autobranchia</taxon>
        <taxon>Heteroconchia</taxon>
        <taxon>Palaeoheterodonta</taxon>
        <taxon>Unionida</taxon>
        <taxon>Unionoidea</taxon>
        <taxon>Unionidae</taxon>
        <taxon>Unioninae</taxon>
        <taxon>Sinanodonta</taxon>
    </lineage>
</organism>
<protein>
    <recommendedName>
        <fullName evidence="3">Purple acid phosphatase</fullName>
        <ecNumber evidence="3">3.1.3.2</ecNumber>
    </recommendedName>
</protein>
<dbReference type="InterPro" id="IPR029052">
    <property type="entry name" value="Metallo-depent_PP-like"/>
</dbReference>
<dbReference type="InterPro" id="IPR008963">
    <property type="entry name" value="Purple_acid_Pase-like_N"/>
</dbReference>
<dbReference type="Proteomes" id="UP001634394">
    <property type="component" value="Unassembled WGS sequence"/>
</dbReference>
<comment type="catalytic activity">
    <reaction evidence="3">
        <text>a phosphate monoester + H2O = an alcohol + phosphate</text>
        <dbReference type="Rhea" id="RHEA:15017"/>
        <dbReference type="ChEBI" id="CHEBI:15377"/>
        <dbReference type="ChEBI" id="CHEBI:30879"/>
        <dbReference type="ChEBI" id="CHEBI:43474"/>
        <dbReference type="ChEBI" id="CHEBI:67140"/>
        <dbReference type="EC" id="3.1.3.2"/>
    </reaction>
</comment>
<dbReference type="InterPro" id="IPR041792">
    <property type="entry name" value="MPP_PAP"/>
</dbReference>
<dbReference type="Pfam" id="PF00149">
    <property type="entry name" value="Metallophos"/>
    <property type="match status" value="1"/>
</dbReference>
<comment type="similarity">
    <text evidence="3">Belongs to the metallophosphoesterase superfamily. Purple acid phosphatase family.</text>
</comment>
<keyword evidence="1 3" id="KW-0732">Signal</keyword>
<feature type="chain" id="PRO_5044525961" description="Purple acid phosphatase" evidence="3">
    <location>
        <begin position="36"/>
        <end position="544"/>
    </location>
</feature>
<dbReference type="InterPro" id="IPR004843">
    <property type="entry name" value="Calcineurin-like_PHP"/>
</dbReference>
<dbReference type="PANTHER" id="PTHR45867">
    <property type="entry name" value="PURPLE ACID PHOSPHATASE"/>
    <property type="match status" value="1"/>
</dbReference>
<dbReference type="SUPFAM" id="SSF49363">
    <property type="entry name" value="Purple acid phosphatase, N-terminal domain"/>
    <property type="match status" value="1"/>
</dbReference>
<evidence type="ECO:0000259" key="6">
    <source>
        <dbReference type="Pfam" id="PF14008"/>
    </source>
</evidence>
<dbReference type="GO" id="GO:0003993">
    <property type="term" value="F:acid phosphatase activity"/>
    <property type="evidence" value="ECO:0007669"/>
    <property type="project" value="UniProtKB-EC"/>
</dbReference>
<feature type="signal peptide" evidence="3">
    <location>
        <begin position="1"/>
        <end position="35"/>
    </location>
</feature>
<dbReference type="Pfam" id="PF14008">
    <property type="entry name" value="Metallophos_C"/>
    <property type="match status" value="1"/>
</dbReference>
<dbReference type="Gene3D" id="3.60.21.10">
    <property type="match status" value="1"/>
</dbReference>
<reference evidence="8 9" key="1">
    <citation type="submission" date="2024-11" db="EMBL/GenBank/DDBJ databases">
        <title>Chromosome-level genome assembly of the freshwater bivalve Anodonta woodiana.</title>
        <authorList>
            <person name="Chen X."/>
        </authorList>
    </citation>
    <scope>NUCLEOTIDE SEQUENCE [LARGE SCALE GENOMIC DNA]</scope>
    <source>
        <strain evidence="8">MN2024</strain>
        <tissue evidence="8">Gills</tissue>
    </source>
</reference>